<evidence type="ECO:0000313" key="2">
    <source>
        <dbReference type="EMBL" id="GAA2884771.1"/>
    </source>
</evidence>
<organism evidence="2 3">
    <name type="scientific">Streptosporangium fragile</name>
    <dbReference type="NCBI Taxonomy" id="46186"/>
    <lineage>
        <taxon>Bacteria</taxon>
        <taxon>Bacillati</taxon>
        <taxon>Actinomycetota</taxon>
        <taxon>Actinomycetes</taxon>
        <taxon>Streptosporangiales</taxon>
        <taxon>Streptosporangiaceae</taxon>
        <taxon>Streptosporangium</taxon>
    </lineage>
</organism>
<sequence>MNPTVRLARGGVARPRPGMPADRASRPAVPEGGSGESHGEDRAADGHSSRFAVSGEKAGRQTATYSAPSGPEL</sequence>
<dbReference type="Proteomes" id="UP001500831">
    <property type="component" value="Unassembled WGS sequence"/>
</dbReference>
<dbReference type="EMBL" id="BAAAVI010000037">
    <property type="protein sequence ID" value="GAA2884771.1"/>
    <property type="molecule type" value="Genomic_DNA"/>
</dbReference>
<reference evidence="2 3" key="1">
    <citation type="journal article" date="2019" name="Int. J. Syst. Evol. Microbiol.">
        <title>The Global Catalogue of Microorganisms (GCM) 10K type strain sequencing project: providing services to taxonomists for standard genome sequencing and annotation.</title>
        <authorList>
            <consortium name="The Broad Institute Genomics Platform"/>
            <consortium name="The Broad Institute Genome Sequencing Center for Infectious Disease"/>
            <person name="Wu L."/>
            <person name="Ma J."/>
        </authorList>
    </citation>
    <scope>NUCLEOTIDE SEQUENCE [LARGE SCALE GENOMIC DNA]</scope>
    <source>
        <strain evidence="2 3">JCM 6242</strain>
    </source>
</reference>
<comment type="caution">
    <text evidence="2">The sequence shown here is derived from an EMBL/GenBank/DDBJ whole genome shotgun (WGS) entry which is preliminary data.</text>
</comment>
<name>A0ABN3W3E4_9ACTN</name>
<accession>A0ABN3W3E4</accession>
<proteinExistence type="predicted"/>
<feature type="region of interest" description="Disordered" evidence="1">
    <location>
        <begin position="1"/>
        <end position="73"/>
    </location>
</feature>
<evidence type="ECO:0000256" key="1">
    <source>
        <dbReference type="SAM" id="MobiDB-lite"/>
    </source>
</evidence>
<gene>
    <name evidence="2" type="ORF">GCM10010517_48230</name>
</gene>
<protein>
    <submittedName>
        <fullName evidence="2">Uncharacterized protein</fullName>
    </submittedName>
</protein>
<evidence type="ECO:0000313" key="3">
    <source>
        <dbReference type="Proteomes" id="UP001500831"/>
    </source>
</evidence>
<feature type="compositionally biased region" description="Basic and acidic residues" evidence="1">
    <location>
        <begin position="37"/>
        <end position="48"/>
    </location>
</feature>
<keyword evidence="3" id="KW-1185">Reference proteome</keyword>